<dbReference type="AlphaFoldDB" id="A0A832A2W6"/>
<dbReference type="EMBL" id="DSTK01000038">
    <property type="protein sequence ID" value="HFK98205.1"/>
    <property type="molecule type" value="Genomic_DNA"/>
</dbReference>
<keyword evidence="1" id="KW-0812">Transmembrane</keyword>
<keyword evidence="1" id="KW-1133">Transmembrane helix</keyword>
<evidence type="ECO:0000313" key="2">
    <source>
        <dbReference type="EMBL" id="HFK98205.1"/>
    </source>
</evidence>
<name>A0A832A2W6_9BACT</name>
<dbReference type="InterPro" id="IPR012902">
    <property type="entry name" value="N_methyl_site"/>
</dbReference>
<feature type="transmembrane region" description="Helical" evidence="1">
    <location>
        <begin position="6"/>
        <end position="27"/>
    </location>
</feature>
<accession>A0A832A2W6</accession>
<reference evidence="2" key="1">
    <citation type="journal article" date="2020" name="mSystems">
        <title>Genome- and Community-Level Interaction Insights into Carbon Utilization and Element Cycling Functions of Hydrothermarchaeota in Hydrothermal Sediment.</title>
        <authorList>
            <person name="Zhou Z."/>
            <person name="Liu Y."/>
            <person name="Xu W."/>
            <person name="Pan J."/>
            <person name="Luo Z.H."/>
            <person name="Li M."/>
        </authorList>
    </citation>
    <scope>NUCLEOTIDE SEQUENCE [LARGE SCALE GENOMIC DNA]</scope>
    <source>
        <strain evidence="2">SpSt-456</strain>
    </source>
</reference>
<comment type="caution">
    <text evidence="2">The sequence shown here is derived from an EMBL/GenBank/DDBJ whole genome shotgun (WGS) entry which is preliminary data.</text>
</comment>
<organism evidence="2">
    <name type="scientific">Desulfacinum infernum</name>
    <dbReference type="NCBI Taxonomy" id="35837"/>
    <lineage>
        <taxon>Bacteria</taxon>
        <taxon>Pseudomonadati</taxon>
        <taxon>Thermodesulfobacteriota</taxon>
        <taxon>Syntrophobacteria</taxon>
        <taxon>Syntrophobacterales</taxon>
        <taxon>Syntrophobacteraceae</taxon>
        <taxon>Desulfacinum</taxon>
    </lineage>
</organism>
<proteinExistence type="predicted"/>
<dbReference type="SUPFAM" id="SSF54523">
    <property type="entry name" value="Pili subunits"/>
    <property type="match status" value="1"/>
</dbReference>
<evidence type="ECO:0000256" key="1">
    <source>
        <dbReference type="SAM" id="Phobius"/>
    </source>
</evidence>
<protein>
    <submittedName>
        <fullName evidence="2">Prepilin-type N-terminal cleavage/methylation domain-containing protein</fullName>
    </submittedName>
</protein>
<sequence length="132" mass="14460">MKRNEGFTLLEVLVALLVTGICLAVVFQSFSQSMRLRVKADALDEAVQAAQNLLHDEAFVTELLARRGGSGPVPDAAPWQYQARVEPLRWATGPDQEPLLVEGMWELTLCVTKAAHGTGAPRCVTGWYRAIP</sequence>
<gene>
    <name evidence="2" type="ORF">ENS06_12915</name>
</gene>
<dbReference type="Pfam" id="PF07963">
    <property type="entry name" value="N_methyl"/>
    <property type="match status" value="1"/>
</dbReference>
<dbReference type="NCBIfam" id="TIGR02532">
    <property type="entry name" value="IV_pilin_GFxxxE"/>
    <property type="match status" value="1"/>
</dbReference>
<dbReference type="InterPro" id="IPR045584">
    <property type="entry name" value="Pilin-like"/>
</dbReference>
<keyword evidence="1" id="KW-0472">Membrane</keyword>